<feature type="signal peptide" evidence="2">
    <location>
        <begin position="1"/>
        <end position="20"/>
    </location>
</feature>
<gene>
    <name evidence="3" type="ORF">OC846_003749</name>
</gene>
<feature type="region of interest" description="Disordered" evidence="1">
    <location>
        <begin position="23"/>
        <end position="59"/>
    </location>
</feature>
<reference evidence="3" key="1">
    <citation type="journal article" date="2023" name="PhytoFront">
        <title>Draft Genome Resources of Seven Strains of Tilletia horrida, Causal Agent of Kernel Smut of Rice.</title>
        <authorList>
            <person name="Khanal S."/>
            <person name="Antony Babu S."/>
            <person name="Zhou X.G."/>
        </authorList>
    </citation>
    <scope>NUCLEOTIDE SEQUENCE</scope>
    <source>
        <strain evidence="3">TX6</strain>
    </source>
</reference>
<dbReference type="EMBL" id="JAPDMZ010000096">
    <property type="protein sequence ID" value="KAK0550269.1"/>
    <property type="molecule type" value="Genomic_DNA"/>
</dbReference>
<organism evidence="3 4">
    <name type="scientific">Tilletia horrida</name>
    <dbReference type="NCBI Taxonomy" id="155126"/>
    <lineage>
        <taxon>Eukaryota</taxon>
        <taxon>Fungi</taxon>
        <taxon>Dikarya</taxon>
        <taxon>Basidiomycota</taxon>
        <taxon>Ustilaginomycotina</taxon>
        <taxon>Exobasidiomycetes</taxon>
        <taxon>Tilletiales</taxon>
        <taxon>Tilletiaceae</taxon>
        <taxon>Tilletia</taxon>
    </lineage>
</organism>
<protein>
    <recommendedName>
        <fullName evidence="5">Secreted protein</fullName>
    </recommendedName>
</protein>
<feature type="chain" id="PRO_5042906105" description="Secreted protein" evidence="2">
    <location>
        <begin position="21"/>
        <end position="96"/>
    </location>
</feature>
<evidence type="ECO:0000313" key="3">
    <source>
        <dbReference type="EMBL" id="KAK0550269.1"/>
    </source>
</evidence>
<evidence type="ECO:0000256" key="2">
    <source>
        <dbReference type="SAM" id="SignalP"/>
    </source>
</evidence>
<proteinExistence type="predicted"/>
<sequence>MFYPKLFVPALLVLGAIAAATPLHERDDRAPATETRGTDPEKGYTDGYDTHGPPAGPEHDLLEQCITDCKLPSIRECRYYCMKTANVPDHKIIVHE</sequence>
<evidence type="ECO:0000256" key="1">
    <source>
        <dbReference type="SAM" id="MobiDB-lite"/>
    </source>
</evidence>
<dbReference type="AlphaFoldDB" id="A0AAN6GUA8"/>
<evidence type="ECO:0000313" key="4">
    <source>
        <dbReference type="Proteomes" id="UP001176517"/>
    </source>
</evidence>
<accession>A0AAN6GUA8</accession>
<evidence type="ECO:0008006" key="5">
    <source>
        <dbReference type="Google" id="ProtNLM"/>
    </source>
</evidence>
<keyword evidence="4" id="KW-1185">Reference proteome</keyword>
<feature type="compositionally biased region" description="Basic and acidic residues" evidence="1">
    <location>
        <begin position="23"/>
        <end position="44"/>
    </location>
</feature>
<comment type="caution">
    <text evidence="3">The sequence shown here is derived from an EMBL/GenBank/DDBJ whole genome shotgun (WGS) entry which is preliminary data.</text>
</comment>
<keyword evidence="2" id="KW-0732">Signal</keyword>
<name>A0AAN6GUA8_9BASI</name>
<dbReference type="Proteomes" id="UP001176517">
    <property type="component" value="Unassembled WGS sequence"/>
</dbReference>